<accession>A0A1G2PGK3</accession>
<protein>
    <submittedName>
        <fullName evidence="1">Uncharacterized protein</fullName>
    </submittedName>
</protein>
<reference evidence="1 2" key="1">
    <citation type="journal article" date="2016" name="Nat. Commun.">
        <title>Thousands of microbial genomes shed light on interconnected biogeochemical processes in an aquifer system.</title>
        <authorList>
            <person name="Anantharaman K."/>
            <person name="Brown C.T."/>
            <person name="Hug L.A."/>
            <person name="Sharon I."/>
            <person name="Castelle C.J."/>
            <person name="Probst A.J."/>
            <person name="Thomas B.C."/>
            <person name="Singh A."/>
            <person name="Wilkins M.J."/>
            <person name="Karaoz U."/>
            <person name="Brodie E.L."/>
            <person name="Williams K.H."/>
            <person name="Hubbard S.S."/>
            <person name="Banfield J.F."/>
        </authorList>
    </citation>
    <scope>NUCLEOTIDE SEQUENCE [LARGE SCALE GENOMIC DNA]</scope>
</reference>
<organism evidence="1 2">
    <name type="scientific">Candidatus Terrybacteria bacterium RIFCSPHIGHO2_01_FULL_43_35</name>
    <dbReference type="NCBI Taxonomy" id="1802361"/>
    <lineage>
        <taxon>Bacteria</taxon>
        <taxon>Candidatus Terryibacteriota</taxon>
    </lineage>
</organism>
<comment type="caution">
    <text evidence="1">The sequence shown here is derived from an EMBL/GenBank/DDBJ whole genome shotgun (WGS) entry which is preliminary data.</text>
</comment>
<dbReference type="EMBL" id="MHSR01000011">
    <property type="protein sequence ID" value="OHA46889.1"/>
    <property type="molecule type" value="Genomic_DNA"/>
</dbReference>
<evidence type="ECO:0000313" key="1">
    <source>
        <dbReference type="EMBL" id="OHA46889.1"/>
    </source>
</evidence>
<gene>
    <name evidence="1" type="ORF">A2828_03125</name>
</gene>
<dbReference type="AlphaFoldDB" id="A0A1G2PGK3"/>
<sequence>MFEQTSTNEKLYAVWKVDRKTDEAYLTIDSRNYPLTLKLETFAITSSGDQNIELIRNGVKELLSQLNICCRCCDTEKIIDDVVSFLTNKNTDDSILKQWFSCTYQAIYE</sequence>
<dbReference type="Proteomes" id="UP000178869">
    <property type="component" value="Unassembled WGS sequence"/>
</dbReference>
<name>A0A1G2PGK3_9BACT</name>
<proteinExistence type="predicted"/>
<evidence type="ECO:0000313" key="2">
    <source>
        <dbReference type="Proteomes" id="UP000178869"/>
    </source>
</evidence>